<dbReference type="Proteomes" id="UP000297900">
    <property type="component" value="Unassembled WGS sequence"/>
</dbReference>
<name>A0A4Y8LXW8_9BACL</name>
<evidence type="ECO:0000313" key="1">
    <source>
        <dbReference type="EMBL" id="TFE26270.1"/>
    </source>
</evidence>
<gene>
    <name evidence="1" type="ORF">E2980_11660</name>
</gene>
<reference evidence="1 2" key="1">
    <citation type="submission" date="2019-03" db="EMBL/GenBank/DDBJ databases">
        <title>Cohnella endophytica sp. nov., a novel endophytic bacterium isolated from bark of Sonneratia apetala.</title>
        <authorList>
            <person name="Tuo L."/>
        </authorList>
    </citation>
    <scope>NUCLEOTIDE SEQUENCE [LARGE SCALE GENOMIC DNA]</scope>
    <source>
        <strain evidence="1 2">CCTCC AB 208254</strain>
    </source>
</reference>
<comment type="caution">
    <text evidence="1">The sequence shown here is derived from an EMBL/GenBank/DDBJ whole genome shotgun (WGS) entry which is preliminary data.</text>
</comment>
<dbReference type="RefSeq" id="WP_135152361.1">
    <property type="nucleotide sequence ID" value="NZ_SOMN01000014.1"/>
</dbReference>
<proteinExistence type="predicted"/>
<dbReference type="AlphaFoldDB" id="A0A4Y8LXW8"/>
<sequence length="493" mass="54841">MAKLLDDTIFRQAKVLAVGAGSFLVSLVAALFESGLTEVHATLPKRTVTAWREKVRPFDWILYVSQQERIEEIQAIHAACKAEKKTLLTATCIGQMGIAGPLVNPDSEGCWESARRRIHRSAIRNDPLTPIFNPAVGSMLANIIVFDMFRTIARVTESELKNRFFMLDLHTLEGSYHSFLPHPLVTNRIETEQVHHWEQLLGQGRGSSGDPNEFLSFVSRLTSPQAGILHLWDEGDLNQLPLSQCRVQAVDPLSEGPAELLPVMIRAGLTHLEARKEAGLAGIEAYVTRLINKKTELSEFVEIGAGETVEESVFRGLQKCLTQQLRKQTADRKPAVLMARLNHVEDTRCRYYLQALTIMQGAPTIGIGEDLLGFPVVWVGACDCWYGCVGLNRTLALRMALQQALLKALNRTEVFTLQGVEIPTLIPEEAIVTNLEIKAVEDRAQAELILYASSILKRNQTPLFVFEIKVEPFLKDNLGGLFGVLLRKEEASG</sequence>
<organism evidence="1 2">
    <name type="scientific">Cohnella luojiensis</name>
    <dbReference type="NCBI Taxonomy" id="652876"/>
    <lineage>
        <taxon>Bacteria</taxon>
        <taxon>Bacillati</taxon>
        <taxon>Bacillota</taxon>
        <taxon>Bacilli</taxon>
        <taxon>Bacillales</taxon>
        <taxon>Paenibacillaceae</taxon>
        <taxon>Cohnella</taxon>
    </lineage>
</organism>
<accession>A0A4Y8LXW8</accession>
<keyword evidence="2" id="KW-1185">Reference proteome</keyword>
<evidence type="ECO:0000313" key="2">
    <source>
        <dbReference type="Proteomes" id="UP000297900"/>
    </source>
</evidence>
<protein>
    <submittedName>
        <fullName evidence="1">Bacteriocin maturation protein</fullName>
    </submittedName>
</protein>
<dbReference type="Gene3D" id="3.40.50.720">
    <property type="entry name" value="NAD(P)-binding Rossmann-like Domain"/>
    <property type="match status" value="1"/>
</dbReference>
<dbReference type="EMBL" id="SOMN01000014">
    <property type="protein sequence ID" value="TFE26270.1"/>
    <property type="molecule type" value="Genomic_DNA"/>
</dbReference>
<dbReference type="OrthoDB" id="2369163at2"/>